<organism evidence="2 3">
    <name type="scientific">Paenibacillus urinalis</name>
    <dbReference type="NCBI Taxonomy" id="521520"/>
    <lineage>
        <taxon>Bacteria</taxon>
        <taxon>Bacillati</taxon>
        <taxon>Bacillota</taxon>
        <taxon>Bacilli</taxon>
        <taxon>Bacillales</taxon>
        <taxon>Paenibacillaceae</taxon>
        <taxon>Paenibacillus</taxon>
    </lineage>
</organism>
<dbReference type="EMBL" id="CP118108">
    <property type="protein sequence ID" value="WDI03946.1"/>
    <property type="molecule type" value="Genomic_DNA"/>
</dbReference>
<evidence type="ECO:0000313" key="2">
    <source>
        <dbReference type="EMBL" id="WDI03946.1"/>
    </source>
</evidence>
<accession>A0ABY7XDT8</accession>
<gene>
    <name evidence="2" type="ORF">PUW25_08355</name>
</gene>
<dbReference type="Proteomes" id="UP001221519">
    <property type="component" value="Chromosome"/>
</dbReference>
<keyword evidence="1" id="KW-0732">Signal</keyword>
<sequence length="124" mass="14032">MRKIGLTATMILALLMLVGCGADATDNSDGGAKAKVTQLVKESIGDQYGPEVAKTVKVHFSSVKEGVTDGRMFLDGSTEFTWKHEGMKKTWDYTKSFQYELQHNGTEWTIRNKMFFDEERTERK</sequence>
<dbReference type="RefSeq" id="WP_274336900.1">
    <property type="nucleotide sequence ID" value="NZ_CP118106.1"/>
</dbReference>
<feature type="signal peptide" evidence="1">
    <location>
        <begin position="1"/>
        <end position="24"/>
    </location>
</feature>
<name>A0ABY7XDT8_9BACL</name>
<proteinExistence type="predicted"/>
<evidence type="ECO:0000256" key="1">
    <source>
        <dbReference type="SAM" id="SignalP"/>
    </source>
</evidence>
<evidence type="ECO:0000313" key="3">
    <source>
        <dbReference type="Proteomes" id="UP001221519"/>
    </source>
</evidence>
<protein>
    <recommendedName>
        <fullName evidence="4">DUF4878 domain-containing protein</fullName>
    </recommendedName>
</protein>
<reference evidence="2 3" key="1">
    <citation type="submission" date="2023-02" db="EMBL/GenBank/DDBJ databases">
        <title>Pathogen: clinical or host-associated sample.</title>
        <authorList>
            <person name="Hergert J."/>
            <person name="Casey R."/>
            <person name="Wagner J."/>
            <person name="Young E.L."/>
            <person name="Oakeson K.F."/>
        </authorList>
    </citation>
    <scope>NUCLEOTIDE SEQUENCE [LARGE SCALE GENOMIC DNA]</scope>
    <source>
        <strain evidence="2 3">2022CK-00829</strain>
    </source>
</reference>
<feature type="chain" id="PRO_5045307838" description="DUF4878 domain-containing protein" evidence="1">
    <location>
        <begin position="25"/>
        <end position="124"/>
    </location>
</feature>
<evidence type="ECO:0008006" key="4">
    <source>
        <dbReference type="Google" id="ProtNLM"/>
    </source>
</evidence>
<dbReference type="PROSITE" id="PS51257">
    <property type="entry name" value="PROKAR_LIPOPROTEIN"/>
    <property type="match status" value="1"/>
</dbReference>
<keyword evidence="3" id="KW-1185">Reference proteome</keyword>